<dbReference type="Proteomes" id="UP000663889">
    <property type="component" value="Unassembled WGS sequence"/>
</dbReference>
<reference evidence="26" key="1">
    <citation type="submission" date="2021-02" db="EMBL/GenBank/DDBJ databases">
        <authorList>
            <person name="Nowell W R."/>
        </authorList>
    </citation>
    <scope>NUCLEOTIDE SEQUENCE</scope>
</reference>
<evidence type="ECO:0000256" key="3">
    <source>
        <dbReference type="ARBA" id="ARBA00006692"/>
    </source>
</evidence>
<keyword evidence="8" id="KW-0808">Transferase</keyword>
<evidence type="ECO:0000256" key="16">
    <source>
        <dbReference type="ARBA" id="ARBA00022860"/>
    </source>
</evidence>
<dbReference type="FunFam" id="2.60.40.10:FF:000056">
    <property type="entry name" value="twitchin isoform X4"/>
    <property type="match status" value="2"/>
</dbReference>
<evidence type="ECO:0000256" key="19">
    <source>
        <dbReference type="ARBA" id="ARBA00047899"/>
    </source>
</evidence>
<dbReference type="GO" id="GO:0045989">
    <property type="term" value="P:positive regulation of striated muscle contraction"/>
    <property type="evidence" value="ECO:0007669"/>
    <property type="project" value="UniProtKB-ARBA"/>
</dbReference>
<dbReference type="GO" id="GO:0005524">
    <property type="term" value="F:ATP binding"/>
    <property type="evidence" value="ECO:0007669"/>
    <property type="project" value="UniProtKB-UniRule"/>
</dbReference>
<dbReference type="SMART" id="SM00220">
    <property type="entry name" value="S_TKc"/>
    <property type="match status" value="1"/>
</dbReference>
<evidence type="ECO:0000256" key="9">
    <source>
        <dbReference type="ARBA" id="ARBA00022723"/>
    </source>
</evidence>
<dbReference type="InterPro" id="IPR003599">
    <property type="entry name" value="Ig_sub"/>
</dbReference>
<dbReference type="FunFam" id="2.60.40.10:FF:000425">
    <property type="entry name" value="Myosin light chain kinase"/>
    <property type="match status" value="2"/>
</dbReference>
<dbReference type="SUPFAM" id="SSF56112">
    <property type="entry name" value="Protein kinase-like (PK-like)"/>
    <property type="match status" value="1"/>
</dbReference>
<dbReference type="Gene3D" id="3.30.200.20">
    <property type="entry name" value="Phosphorylase Kinase, domain 1"/>
    <property type="match status" value="1"/>
</dbReference>
<feature type="compositionally biased region" description="Basic and acidic residues" evidence="22">
    <location>
        <begin position="2888"/>
        <end position="2898"/>
    </location>
</feature>
<feature type="domain" description="Ig-like" evidence="24">
    <location>
        <begin position="799"/>
        <end position="888"/>
    </location>
</feature>
<comment type="catalytic activity">
    <reaction evidence="19">
        <text>L-threonyl-[protein] + ATP = O-phospho-L-threonyl-[protein] + ADP + H(+)</text>
        <dbReference type="Rhea" id="RHEA:46608"/>
        <dbReference type="Rhea" id="RHEA-COMP:11060"/>
        <dbReference type="Rhea" id="RHEA-COMP:11605"/>
        <dbReference type="ChEBI" id="CHEBI:15378"/>
        <dbReference type="ChEBI" id="CHEBI:30013"/>
        <dbReference type="ChEBI" id="CHEBI:30616"/>
        <dbReference type="ChEBI" id="CHEBI:61977"/>
        <dbReference type="ChEBI" id="CHEBI:456216"/>
        <dbReference type="EC" id="2.7.11.1"/>
    </reaction>
</comment>
<evidence type="ECO:0000256" key="7">
    <source>
        <dbReference type="ARBA" id="ARBA00022553"/>
    </source>
</evidence>
<feature type="compositionally biased region" description="Low complexity" evidence="22">
    <location>
        <begin position="3743"/>
        <end position="3768"/>
    </location>
</feature>
<feature type="domain" description="Fibronectin type-III" evidence="25">
    <location>
        <begin position="598"/>
        <end position="694"/>
    </location>
</feature>
<feature type="compositionally biased region" description="Basic and acidic residues" evidence="22">
    <location>
        <begin position="3770"/>
        <end position="3830"/>
    </location>
</feature>
<dbReference type="InterPro" id="IPR011009">
    <property type="entry name" value="Kinase-like_dom_sf"/>
</dbReference>
<keyword evidence="17" id="KW-1015">Disulfide bond</keyword>
<evidence type="ECO:0000256" key="12">
    <source>
        <dbReference type="ARBA" id="ARBA00022777"/>
    </source>
</evidence>
<feature type="region of interest" description="Disordered" evidence="22">
    <location>
        <begin position="3479"/>
        <end position="3544"/>
    </location>
</feature>
<dbReference type="InterPro" id="IPR007110">
    <property type="entry name" value="Ig-like_dom"/>
</dbReference>
<dbReference type="InterPro" id="IPR017441">
    <property type="entry name" value="Protein_kinase_ATP_BS"/>
</dbReference>
<dbReference type="PROSITE" id="PS00107">
    <property type="entry name" value="PROTEIN_KINASE_ATP"/>
    <property type="match status" value="1"/>
</dbReference>
<comment type="cofactor">
    <cofactor evidence="1">
        <name>Mg(2+)</name>
        <dbReference type="ChEBI" id="CHEBI:18420"/>
    </cofactor>
</comment>
<feature type="domain" description="Fibronectin type-III" evidence="25">
    <location>
        <begin position="700"/>
        <end position="795"/>
    </location>
</feature>
<feature type="domain" description="Fibronectin type-III" evidence="25">
    <location>
        <begin position="2786"/>
        <end position="2879"/>
    </location>
</feature>
<gene>
    <name evidence="26" type="ORF">SEV965_LOCUS22025</name>
</gene>
<dbReference type="Pfam" id="PF07679">
    <property type="entry name" value="I-set"/>
    <property type="match status" value="16"/>
</dbReference>
<feature type="compositionally biased region" description="Polar residues" evidence="22">
    <location>
        <begin position="3689"/>
        <end position="3699"/>
    </location>
</feature>
<keyword evidence="18" id="KW-0393">Immunoglobulin domain</keyword>
<dbReference type="PANTHER" id="PTHR13817:SF151">
    <property type="entry name" value="TITIN"/>
    <property type="match status" value="1"/>
</dbReference>
<evidence type="ECO:0000256" key="10">
    <source>
        <dbReference type="ARBA" id="ARBA00022737"/>
    </source>
</evidence>
<dbReference type="InterPro" id="IPR050964">
    <property type="entry name" value="Striated_Muscle_Regulatory"/>
</dbReference>
<dbReference type="Gene3D" id="1.10.510.10">
    <property type="entry name" value="Transferase(Phosphotransferase) domain 1"/>
    <property type="match status" value="1"/>
</dbReference>
<feature type="domain" description="Fibronectin type-III" evidence="25">
    <location>
        <begin position="2494"/>
        <end position="2589"/>
    </location>
</feature>
<dbReference type="InterPro" id="IPR013783">
    <property type="entry name" value="Ig-like_fold"/>
</dbReference>
<feature type="domain" description="Protein kinase" evidence="23">
    <location>
        <begin position="2935"/>
        <end position="3190"/>
    </location>
</feature>
<feature type="region of interest" description="Disordered" evidence="22">
    <location>
        <begin position="2571"/>
        <end position="2596"/>
    </location>
</feature>
<feature type="domain" description="Fibronectin type-III" evidence="25">
    <location>
        <begin position="1402"/>
        <end position="1499"/>
    </location>
</feature>
<keyword evidence="12" id="KW-0418">Kinase</keyword>
<dbReference type="FunFam" id="1.10.510.10:FF:000321">
    <property type="entry name" value="Bent, isoform C"/>
    <property type="match status" value="1"/>
</dbReference>
<dbReference type="GO" id="GO:0005516">
    <property type="term" value="F:calmodulin binding"/>
    <property type="evidence" value="ECO:0007669"/>
    <property type="project" value="UniProtKB-KW"/>
</dbReference>
<dbReference type="GO" id="GO:0046872">
    <property type="term" value="F:metal ion binding"/>
    <property type="evidence" value="ECO:0007669"/>
    <property type="project" value="UniProtKB-KW"/>
</dbReference>
<feature type="compositionally biased region" description="Basic and acidic residues" evidence="22">
    <location>
        <begin position="76"/>
        <end position="86"/>
    </location>
</feature>
<feature type="domain" description="Fibronectin type-III" evidence="25">
    <location>
        <begin position="996"/>
        <end position="1094"/>
    </location>
</feature>
<feature type="domain" description="Ig-like" evidence="24">
    <location>
        <begin position="3382"/>
        <end position="3467"/>
    </location>
</feature>
<keyword evidence="6" id="KW-0723">Serine/threonine-protein kinase</keyword>
<keyword evidence="5" id="KW-0963">Cytoplasm</keyword>
<dbReference type="SMART" id="SM00408">
    <property type="entry name" value="IGc2"/>
    <property type="match status" value="15"/>
</dbReference>
<name>A0A814XKB7_9BILA</name>
<feature type="non-terminal residue" evidence="26">
    <location>
        <position position="1"/>
    </location>
</feature>
<feature type="domain" description="Ig-like" evidence="24">
    <location>
        <begin position="1098"/>
        <end position="1190"/>
    </location>
</feature>
<dbReference type="FunFam" id="2.60.40.10:FF:000107">
    <property type="entry name" value="Myosin, light chain kinase a"/>
    <property type="match status" value="3"/>
</dbReference>
<feature type="domain" description="Fibronectin type-III" evidence="25">
    <location>
        <begin position="1301"/>
        <end position="1396"/>
    </location>
</feature>
<evidence type="ECO:0000256" key="2">
    <source>
        <dbReference type="ARBA" id="ARBA00004496"/>
    </source>
</evidence>
<keyword evidence="7" id="KW-0597">Phosphoprotein</keyword>
<evidence type="ECO:0000256" key="14">
    <source>
        <dbReference type="ARBA" id="ARBA00022840"/>
    </source>
</evidence>
<protein>
    <recommendedName>
        <fullName evidence="4">non-specific serine/threonine protein kinase</fullName>
        <ecNumber evidence="4">2.7.11.1</ecNumber>
    </recommendedName>
</protein>
<feature type="compositionally biased region" description="Low complexity" evidence="22">
    <location>
        <begin position="3831"/>
        <end position="3856"/>
    </location>
</feature>
<evidence type="ECO:0000313" key="27">
    <source>
        <dbReference type="Proteomes" id="UP000663889"/>
    </source>
</evidence>
<dbReference type="PANTHER" id="PTHR13817">
    <property type="entry name" value="TITIN"/>
    <property type="match status" value="1"/>
</dbReference>
<dbReference type="Pfam" id="PF00069">
    <property type="entry name" value="Pkinase"/>
    <property type="match status" value="1"/>
</dbReference>
<evidence type="ECO:0000256" key="13">
    <source>
        <dbReference type="ARBA" id="ARBA00022837"/>
    </source>
</evidence>
<keyword evidence="9" id="KW-0479">Metal-binding</keyword>
<feature type="compositionally biased region" description="Basic and acidic residues" evidence="22">
    <location>
        <begin position="3523"/>
        <end position="3544"/>
    </location>
</feature>
<comment type="catalytic activity">
    <reaction evidence="20">
        <text>L-seryl-[protein] + ATP = O-phospho-L-seryl-[protein] + ADP + H(+)</text>
        <dbReference type="Rhea" id="RHEA:17989"/>
        <dbReference type="Rhea" id="RHEA-COMP:9863"/>
        <dbReference type="Rhea" id="RHEA-COMP:11604"/>
        <dbReference type="ChEBI" id="CHEBI:15378"/>
        <dbReference type="ChEBI" id="CHEBI:29999"/>
        <dbReference type="ChEBI" id="CHEBI:30616"/>
        <dbReference type="ChEBI" id="CHEBI:83421"/>
        <dbReference type="ChEBI" id="CHEBI:456216"/>
        <dbReference type="EC" id="2.7.11.1"/>
    </reaction>
</comment>
<feature type="domain" description="Fibronectin type-III" evidence="25">
    <location>
        <begin position="1699"/>
        <end position="1794"/>
    </location>
</feature>
<feature type="compositionally biased region" description="Pro residues" evidence="22">
    <location>
        <begin position="3716"/>
        <end position="3739"/>
    </location>
</feature>
<dbReference type="SUPFAM" id="SSF48726">
    <property type="entry name" value="Immunoglobulin"/>
    <property type="match status" value="18"/>
</dbReference>
<dbReference type="PROSITE" id="PS50853">
    <property type="entry name" value="FN3"/>
    <property type="match status" value="15"/>
</dbReference>
<organism evidence="26 27">
    <name type="scientific">Rotaria sordida</name>
    <dbReference type="NCBI Taxonomy" id="392033"/>
    <lineage>
        <taxon>Eukaryota</taxon>
        <taxon>Metazoa</taxon>
        <taxon>Spiralia</taxon>
        <taxon>Gnathifera</taxon>
        <taxon>Rotifera</taxon>
        <taxon>Eurotatoria</taxon>
        <taxon>Bdelloidea</taxon>
        <taxon>Philodinida</taxon>
        <taxon>Philodinidae</taxon>
        <taxon>Rotaria</taxon>
    </lineage>
</organism>
<keyword evidence="14 21" id="KW-0067">ATP-binding</keyword>
<feature type="domain" description="Ig-like" evidence="24">
    <location>
        <begin position="105"/>
        <end position="212"/>
    </location>
</feature>
<feature type="domain" description="Ig-like" evidence="24">
    <location>
        <begin position="218"/>
        <end position="305"/>
    </location>
</feature>
<feature type="region of interest" description="Disordered" evidence="22">
    <location>
        <begin position="44"/>
        <end position="86"/>
    </location>
</feature>
<comment type="similarity">
    <text evidence="3">Belongs to the protein kinase superfamily. CAMK Ser/Thr protein kinase family.</text>
</comment>
<evidence type="ECO:0000256" key="6">
    <source>
        <dbReference type="ARBA" id="ARBA00022527"/>
    </source>
</evidence>
<evidence type="ECO:0000313" key="26">
    <source>
        <dbReference type="EMBL" id="CAF1217948.1"/>
    </source>
</evidence>
<feature type="region of interest" description="Disordered" evidence="22">
    <location>
        <begin position="2863"/>
        <end position="2898"/>
    </location>
</feature>
<feature type="compositionally biased region" description="Low complexity" evidence="22">
    <location>
        <begin position="3704"/>
        <end position="3715"/>
    </location>
</feature>
<dbReference type="GO" id="GO:0060298">
    <property type="term" value="P:positive regulation of sarcomere organization"/>
    <property type="evidence" value="ECO:0007669"/>
    <property type="project" value="UniProtKB-ARBA"/>
</dbReference>
<feature type="domain" description="Fibronectin type-III" evidence="25">
    <location>
        <begin position="2391"/>
        <end position="2488"/>
    </location>
</feature>
<dbReference type="CDD" id="cd05748">
    <property type="entry name" value="Ig_Titin_like"/>
    <property type="match status" value="1"/>
</dbReference>
<feature type="region of interest" description="Disordered" evidence="22">
    <location>
        <begin position="678"/>
        <end position="704"/>
    </location>
</feature>
<feature type="domain" description="Ig-like" evidence="24">
    <location>
        <begin position="3543"/>
        <end position="3631"/>
    </location>
</feature>
<evidence type="ECO:0000256" key="18">
    <source>
        <dbReference type="ARBA" id="ARBA00023319"/>
    </source>
</evidence>
<dbReference type="PROSITE" id="PS50011">
    <property type="entry name" value="PROTEIN_KINASE_DOM"/>
    <property type="match status" value="1"/>
</dbReference>
<feature type="domain" description="Ig-like" evidence="24">
    <location>
        <begin position="2200"/>
        <end position="2279"/>
    </location>
</feature>
<dbReference type="SMART" id="SM00409">
    <property type="entry name" value="IG"/>
    <property type="match status" value="17"/>
</dbReference>
<dbReference type="EC" id="2.7.11.1" evidence="4"/>
<feature type="domain" description="Ig-like" evidence="24">
    <location>
        <begin position="313"/>
        <end position="403"/>
    </location>
</feature>
<keyword evidence="16" id="KW-0112">Calmodulin-binding</keyword>
<feature type="domain" description="Fibronectin type-III" evidence="25">
    <location>
        <begin position="1201"/>
        <end position="1295"/>
    </location>
</feature>
<evidence type="ECO:0000259" key="23">
    <source>
        <dbReference type="PROSITE" id="PS50011"/>
    </source>
</evidence>
<proteinExistence type="inferred from homology"/>
<feature type="domain" description="Fibronectin type-III" evidence="25">
    <location>
        <begin position="1998"/>
        <end position="2093"/>
    </location>
</feature>
<dbReference type="PROSITE" id="PS00108">
    <property type="entry name" value="PROTEIN_KINASE_ST"/>
    <property type="match status" value="1"/>
</dbReference>
<dbReference type="GO" id="GO:0031430">
    <property type="term" value="C:M band"/>
    <property type="evidence" value="ECO:0007669"/>
    <property type="project" value="TreeGrafter"/>
</dbReference>
<dbReference type="Gene3D" id="2.60.40.10">
    <property type="entry name" value="Immunoglobulins"/>
    <property type="match status" value="33"/>
</dbReference>
<dbReference type="FunFam" id="2.60.40.10:FF:000127">
    <property type="entry name" value="titin isoform X1"/>
    <property type="match status" value="5"/>
</dbReference>
<feature type="binding site" evidence="21">
    <location>
        <position position="2964"/>
    </location>
    <ligand>
        <name>ATP</name>
        <dbReference type="ChEBI" id="CHEBI:30616"/>
    </ligand>
</feature>
<evidence type="ECO:0000259" key="25">
    <source>
        <dbReference type="PROSITE" id="PS50853"/>
    </source>
</evidence>
<feature type="domain" description="Ig-like" evidence="24">
    <location>
        <begin position="499"/>
        <end position="591"/>
    </location>
</feature>
<dbReference type="PROSITE" id="PS50835">
    <property type="entry name" value="IG_LIKE"/>
    <property type="match status" value="14"/>
</dbReference>
<evidence type="ECO:0000256" key="20">
    <source>
        <dbReference type="ARBA" id="ARBA00048679"/>
    </source>
</evidence>
<accession>A0A814XKB7</accession>
<dbReference type="CDD" id="cd00096">
    <property type="entry name" value="Ig"/>
    <property type="match status" value="2"/>
</dbReference>
<dbReference type="GO" id="GO:0004674">
    <property type="term" value="F:protein serine/threonine kinase activity"/>
    <property type="evidence" value="ECO:0007669"/>
    <property type="project" value="UniProtKB-KW"/>
</dbReference>
<feature type="region of interest" description="Disordered" evidence="22">
    <location>
        <begin position="1199"/>
        <end position="1230"/>
    </location>
</feature>
<keyword evidence="10" id="KW-0677">Repeat</keyword>
<keyword evidence="15" id="KW-0460">Magnesium</keyword>
<comment type="caution">
    <text evidence="26">The sequence shown here is derived from an EMBL/GenBank/DDBJ whole genome shotgun (WGS) entry which is preliminary data.</text>
</comment>
<evidence type="ECO:0000256" key="5">
    <source>
        <dbReference type="ARBA" id="ARBA00022490"/>
    </source>
</evidence>
<dbReference type="InterPro" id="IPR003961">
    <property type="entry name" value="FN3_dom"/>
</dbReference>
<evidence type="ECO:0000256" key="8">
    <source>
        <dbReference type="ARBA" id="ARBA00022679"/>
    </source>
</evidence>
<dbReference type="InterPro" id="IPR003598">
    <property type="entry name" value="Ig_sub2"/>
</dbReference>
<dbReference type="FunFam" id="2.60.40.10:FF:000051">
    <property type="entry name" value="Uncharacterized protein, isoform J"/>
    <property type="match status" value="3"/>
</dbReference>
<dbReference type="CDD" id="cd00063">
    <property type="entry name" value="FN3"/>
    <property type="match status" value="15"/>
</dbReference>
<dbReference type="PRINTS" id="PR00014">
    <property type="entry name" value="FNTYPEIII"/>
</dbReference>
<evidence type="ECO:0000256" key="22">
    <source>
        <dbReference type="SAM" id="MobiDB-lite"/>
    </source>
</evidence>
<dbReference type="InterPro" id="IPR036116">
    <property type="entry name" value="FN3_sf"/>
</dbReference>
<evidence type="ECO:0000256" key="17">
    <source>
        <dbReference type="ARBA" id="ARBA00023157"/>
    </source>
</evidence>
<feature type="domain" description="Ig-like" evidence="24">
    <location>
        <begin position="3978"/>
        <end position="4067"/>
    </location>
</feature>
<feature type="region of interest" description="Disordered" evidence="22">
    <location>
        <begin position="1074"/>
        <end position="1104"/>
    </location>
</feature>
<evidence type="ECO:0000256" key="4">
    <source>
        <dbReference type="ARBA" id="ARBA00012513"/>
    </source>
</evidence>
<evidence type="ECO:0000259" key="24">
    <source>
        <dbReference type="PROSITE" id="PS50835"/>
    </source>
</evidence>
<dbReference type="InterPro" id="IPR036179">
    <property type="entry name" value="Ig-like_dom_sf"/>
</dbReference>
<feature type="compositionally biased region" description="Low complexity" evidence="22">
    <location>
        <begin position="1076"/>
        <end position="1091"/>
    </location>
</feature>
<feature type="region of interest" description="Disordered" evidence="22">
    <location>
        <begin position="3689"/>
        <end position="3872"/>
    </location>
</feature>
<dbReference type="FunFam" id="2.60.40.10:FF:000031">
    <property type="entry name" value="Myosin-binding protein C, slow type"/>
    <property type="match status" value="4"/>
</dbReference>
<evidence type="ECO:0000256" key="15">
    <source>
        <dbReference type="ARBA" id="ARBA00022842"/>
    </source>
</evidence>
<dbReference type="GO" id="GO:0045214">
    <property type="term" value="P:sarcomere organization"/>
    <property type="evidence" value="ECO:0007669"/>
    <property type="project" value="TreeGrafter"/>
</dbReference>
<dbReference type="SMART" id="SM00060">
    <property type="entry name" value="FN3"/>
    <property type="match status" value="15"/>
</dbReference>
<feature type="compositionally biased region" description="Polar residues" evidence="22">
    <location>
        <begin position="2578"/>
        <end position="2594"/>
    </location>
</feature>
<dbReference type="InterPro" id="IPR013098">
    <property type="entry name" value="Ig_I-set"/>
</dbReference>
<evidence type="ECO:0000256" key="21">
    <source>
        <dbReference type="PROSITE-ProRule" id="PRU10141"/>
    </source>
</evidence>
<dbReference type="FunFam" id="2.60.40.10:FF:000003">
    <property type="entry name" value="Titin isoform E"/>
    <property type="match status" value="5"/>
</dbReference>
<dbReference type="FunFam" id="2.60.40.10:FF:000034">
    <property type="entry name" value="Titin isoform A"/>
    <property type="match status" value="1"/>
</dbReference>
<dbReference type="FunFam" id="2.60.40.10:FF:000032">
    <property type="entry name" value="palladin isoform X1"/>
    <property type="match status" value="1"/>
</dbReference>
<feature type="domain" description="Ig-like" evidence="24">
    <location>
        <begin position="2595"/>
        <end position="2683"/>
    </location>
</feature>
<evidence type="ECO:0000256" key="1">
    <source>
        <dbReference type="ARBA" id="ARBA00001946"/>
    </source>
</evidence>
<dbReference type="FunFam" id="2.60.40.10:FF:000160">
    <property type="entry name" value="Titin a"/>
    <property type="match status" value="2"/>
</dbReference>
<sequence>FIDLLHINNINILCITTKGGELDFREILRRSQIQKQILKEEEREQINLKHVSPQIRTDQPEETGADDNGSGSRRSSTMDDRRPSLRRVDQENLLKVRRDSKTRRPSLADVIPDWPALHKVKRPEKEKESFVEPLKDMKCKEEDGEITYECTFCKPISRVQWFKNKIEIFHGLKYHFDSRGAKYTLTIYKLHPDDSGKYFCRINNIETSAWLEVIPAKPLYDFYKELPAKMEVFRTKPTILECHVNDPNAPVKWCKNGVPIDLEKDKRIKYHQDMTRCIFRIFKTTKSDEGEYTCQIDDERGVKTSGYLYVEEPQWRFETKLPPQLEGDENDKIELECSVQDEDAECDWYFAGEKILPDTNPDKYEIISYGKVRKMVVKKLHPINDKGKYECKTGVMTTACDVNVRPALRIERGLKDIDTIEEEDITLEVVLSKSDARGKWMKDGKILYPDQKIVITNEGNICRLKLKSVGLKDAGDISFQCGDLRDSCKLVVKECDKPPRIDISRVPKSVTVKAGRPLDLEIPYDAFPAPAMVWTKDGKTVQSTDDSPCQTTIDLKKCKLNIEKTKRGDTGKYELILKNAKGEVKVPIDVTVIDRPGKPEGPMKVTDVTKETCVVSWKPPLDNGGVPFDRYVIEKQDVGRGGWGPAGEVSGDTTSLRVTKLIPGKEYLFRVRAVNKEGESEPLETSAATLAKNPFDEPSAPGKPDISDWDQNHVDLQWKTPDNDGGAPIEKYVIERREKGRDQWQKGAEIDGNQNKGACGGLAEGKEYEFRVVALNKAGPSEPSEPSKVVIAKPRFLKPRINKVGLKSVTVKQGQTITLEAPYAAEPLPTMTWQRDSTELKPDDRTQMTQTDKLAKLVITKAVRADTGRYLIRLVNDSGSDTADCEVIVLGPPSKPRGPLEVKGVTKSSVTLSWSPPQDTGGKEITNYIIEKRDKKTGDWVRCSDSVDGTEVTITKLKEGHEYEFRVMAENINGVSEPLITEKATLVKNPFTEPGQPGTPVCKSRDRDHIEIQWTPPRNDGGNPVKGYIIERREKAGKKREWTKINRGDIHKDTNFVDENVTANKEYEYRISAVNEAGPGEPSESSGSIAARPEKEKPSFDLSGLFGPLGKKEIRIKAGEPLTIDIPISGSPTPTITWIKDDESVQPTRDTQLESDDVHAKLHKPSSKRADTGKYKVQLKNDSGEDECDIDVIVLDKPGIPEGPLETTETTKDSVSLQWKPPKDNGGGDITGYIIEKCPENSDRWEKVPGVFTQPKGTIKDLETNKKFKFRVKAENIYGVGEPLETTSLITVKPPYDAPDAPETPEITEYNSTYMKLKWEKPKKDGGNPVIGYNIEMRPKGTNNWVPCNNVPTKGTEYTATGLREGQTYEFRVVAVNGAGPGTPSKPTRAQKAEVPMFAAEAPDQPKVENITKDSVTLSWKKPVNDGGSRITGYVIEKRTPDSRDWTEVTELTARDHSYTIPNLKEGDEVSFRIRAINAVGPSEPSRPTDAIIVQDQPDKPSFLDLQGIKDITVRAGKDFEVHIPYKATPKAQAQWLINDQELVNDDRVNTKTLDNVATLLNHKSERGDSGIYKLILKNTEGASQIQFRVNVLSPPTKPEGPLEATNVTAEGCTLNWKPPKDDGGNDVKHYVVERREAGTDKWVKVGPSVPGTTCDVKGLEDGKNYEFRVAAENENGLSEPLVIDTPVKAKWPFKTPDSPGTPVCTGHTSDSITLQWTRPQNDGGNPVRGYVIEKKEKGTDRWIPVNREPTTGVEYTVPGLVDGKEYEFRVAAVNRAGPGEFAKTDGFIQARPPDVAPHAIGFSTFNPREIIVRAGEDLKISVPFVGSPAPEVTFAKEGDQIKPDENIRITVKDGVAELIVPKVKGTDTGLYTCTLKNALGQETVPMKVIVVDKPDTPEGPLGISEIKPDSCVLTWKPPKNDGGSPISNYIIEKFDTKKGDWQKVSSFCRVPFYEVTGLNEGSEYKFRVSAENIYGQSTPLECEKPIIAKHPFSAPQGPSHVEVGNQTENSVTLKWDKPKNDGGSKITGYQVEIKKPDSDIWEIANDYPIKGNDFTIDNLQTGKKYQFRVKAKNTAGWGDYAELDRSITLKPDYVASSSPGMPEVKKVGKNYVELAWTPPTNDGGSKIVGYIVEKKPVGSEQWIKATLYTILDDNVTINDLPENGEFEFRIKAINKAGESEPSSTTGRVKITEYPNGRTPTFTKKINDINVPLNGEATYTVEFDGSPMPEVKWFRNGLELTSGGRYRISTKPNEPKSTLTFSETWDSDNNSKISCEIINPLGRDTCEAVLIVKTPPKLPREPEDQRVPLGDTLKVKIPISGKGPYTFKIKKDDTTLPDNDHVRVQEFDDFIVVTIPDVEREDAGKYVINVANESGSCNVPLKVKVTAPPLPPTGPLEISNVSKDHATLSWKPPKDDGGGRVTGYVVERRDTSKGSDAWIPVTQACKETTFTVPSLLDGHEYEFRVMAINENGVSEPLRSSAPVTAKLPFKQPGSPGQPQINEITNNTVALTWDKPTSDGGGPITGYYIEKREENTDKWIPVNMSPCQGTHYTVPSLLEDHVYEFRVIAENEAGKGTPSEPSKSTKVKDPNTSTPPEFLKKLRDTEGNEGKTIRLEAEVIGTPKPDVEWYKGTKELSEGPKYSIKREGDICILVINNATPDDVDEYSIKARNKGGSRMCRCNVNVRSPPRFRLPPKYQDVLNYDKGEPIVIKIPYTGSPLPNVTLTKDGQDLTKDRNVSIDVSDRAITLTIRNADKNTSGSYTIKLDNNLGEDEATLRIHVSDVPGAPRNVQVDSVMDDSVVLSWHAPEEDGGSYITHYVVEKLDPDTGKWVKAATSRFPRCTVENLLPNKQYQFRVLAENIFGAGEPSEPSKPVQTTESDPSRRRRLGKDDDLSRRKNKDLPKLDNYDRCFWDIWDKGRRPQRATLKHGSIYDYYDILEEIGRGAFGVVHRCVEKATGKTYAAKFIPTLTPADKATVRREIEVMSELSHPKLLHLHDAFEEDVEMAMVTEFIAGGELFDRIADPNYKMTEAEAIKYMRQICQGLQHMHENNIVHLDLKPENIMCETKTSTNVKICDFGLATKLDPNEVVKVSAATVEFAAPEIVEHDAVGFYTDMWAAGVLTYVILSGLSPFGGQDDNETVDNIRKCNLRFPSEVFGGISDEGKDFIQKLLLKNRNARMTIHDALDHPWLREDRPELDSRIPSSRFDSIRQRIRERYAGYPDCIIGLGRMANWSSLRKNRPQEYYIYSSFWDRREAAPRFIIRPHNAHVLEGNNAEFDCRIIAVSPPVVSWFRENAEIRQSTKHLKKYDRNNYKLEVKRCVPDDKGEYIVRASNSYGEKEYAVFLTVESLPVPSIIEYREVSYTRRLIYSEIDLWQEPDSRPIFSFTLRPRIIQEGIGCKLICCVNGKPTPKVQWFKERTQISDADSHYVTASVHGVCTLEITACETSDSSMYRCLATNPLGTDETSCLLYVEEVRRTRRGHSARPGEGDTRGRISRTRSPSPIRTSGRDESWRSKLGAGEKPAQRDTLDVEKPKRKERRDPPKFIDQLVDITVFEGATAKLRCEVKGKPTPTIEWLKNGESLANESRTQQTYEDDIATLVIKKVKLDDNGEYICRAKNDEGSDTSSAQVTVKAHVQTEDEDAYTASMAQEDQTELQAASVETTAASSELASDTAAKVEEKLLSEAVTSITETTDISTGPTPTPVAESAPAAEPAPTEPAPEPTPAPVAEPEPAPAPEPEPAKPAAGKTAPGKKPAAVPEKKPVGAAALKKPEPTKKPEEKKEPAKKPEEKKEPAKKPEEKKEPAKKPEEKKEPAKKSAVDEKKKAEEVKSSAASEEVTSSPAAPASVEEVAAPPADVEKKKEENEIQEKPAETKSKFVKYIKSQNLMEGDSLTLECTGQGVDDDLELLWLRNNKEIPDNPDFRRERTGNIFKLVVAEVFPEDSGVFSALLKNKSTNDQQLACCSVIIQARDEEPLDPNFVQFPQSITLEEGGKAKFNCKLSGSTPMTAEWNFNGKPLDRESSRFVFTDDEKEFSLEIPVVLATDQGQYHVTVSNDKGEITAAYSLHADQA</sequence>
<dbReference type="InterPro" id="IPR000719">
    <property type="entry name" value="Prot_kinase_dom"/>
</dbReference>
<feature type="domain" description="Fibronectin type-III" evidence="25">
    <location>
        <begin position="892"/>
        <end position="990"/>
    </location>
</feature>
<evidence type="ECO:0000256" key="11">
    <source>
        <dbReference type="ARBA" id="ARBA00022741"/>
    </source>
</evidence>
<dbReference type="Pfam" id="PF00041">
    <property type="entry name" value="fn3"/>
    <property type="match status" value="15"/>
</dbReference>
<feature type="compositionally biased region" description="Basic and acidic residues" evidence="22">
    <location>
        <begin position="3857"/>
        <end position="3872"/>
    </location>
</feature>
<dbReference type="EMBL" id="CAJNOU010001532">
    <property type="protein sequence ID" value="CAF1217948.1"/>
    <property type="molecule type" value="Genomic_DNA"/>
</dbReference>
<feature type="domain" description="Fibronectin type-III" evidence="25">
    <location>
        <begin position="1599"/>
        <end position="1693"/>
    </location>
</feature>
<dbReference type="SUPFAM" id="SSF49265">
    <property type="entry name" value="Fibronectin type III"/>
    <property type="match status" value="9"/>
</dbReference>
<feature type="domain" description="Ig-like" evidence="24">
    <location>
        <begin position="1794"/>
        <end position="1890"/>
    </location>
</feature>
<feature type="domain" description="Ig-like" evidence="24">
    <location>
        <begin position="3871"/>
        <end position="3962"/>
    </location>
</feature>
<keyword evidence="13" id="KW-0106">Calcium</keyword>
<dbReference type="InterPro" id="IPR008271">
    <property type="entry name" value="Ser/Thr_kinase_AS"/>
</dbReference>
<comment type="subcellular location">
    <subcellularLocation>
        <location evidence="2">Cytoplasm</location>
    </subcellularLocation>
</comment>
<feature type="domain" description="Fibronectin type-III" evidence="25">
    <location>
        <begin position="2099"/>
        <end position="2195"/>
    </location>
</feature>
<feature type="domain" description="Fibronectin type-III" evidence="25">
    <location>
        <begin position="1898"/>
        <end position="1992"/>
    </location>
</feature>
<feature type="domain" description="Ig-like" evidence="24">
    <location>
        <begin position="3258"/>
        <end position="3346"/>
    </location>
</feature>
<keyword evidence="11 21" id="KW-0547">Nucleotide-binding</keyword>